<accession>A0A8T4J8J8</accession>
<reference evidence="2" key="1">
    <citation type="submission" date="2021-04" db="EMBL/GenBank/DDBJ databases">
        <title>Sequencing of actinobacteria type strains.</title>
        <authorList>
            <person name="Nguyen G.-S."/>
            <person name="Wentzel A."/>
        </authorList>
    </citation>
    <scope>NUCLEOTIDE SEQUENCE</scope>
    <source>
        <strain evidence="2">DSM 42095</strain>
    </source>
</reference>
<gene>
    <name evidence="2" type="ORF">KDA82_37850</name>
</gene>
<protein>
    <submittedName>
        <fullName evidence="2">Helix-turn-helix domain-containing protein</fullName>
    </submittedName>
</protein>
<feature type="non-terminal residue" evidence="2">
    <location>
        <position position="124"/>
    </location>
</feature>
<dbReference type="InterPro" id="IPR009057">
    <property type="entry name" value="Homeodomain-like_sf"/>
</dbReference>
<evidence type="ECO:0000256" key="1">
    <source>
        <dbReference type="SAM" id="MobiDB-lite"/>
    </source>
</evidence>
<dbReference type="AlphaFoldDB" id="A0A8T4J8J8"/>
<dbReference type="SUPFAM" id="SSF46689">
    <property type="entry name" value="Homeodomain-like"/>
    <property type="match status" value="1"/>
</dbReference>
<dbReference type="Pfam" id="PF13384">
    <property type="entry name" value="HTH_23"/>
    <property type="match status" value="1"/>
</dbReference>
<name>A0A8T4J8J8_9ACTN</name>
<evidence type="ECO:0000313" key="2">
    <source>
        <dbReference type="EMBL" id="MBR7678627.1"/>
    </source>
</evidence>
<dbReference type="Proteomes" id="UP000675554">
    <property type="component" value="Unassembled WGS sequence"/>
</dbReference>
<comment type="caution">
    <text evidence="2">The sequence shown here is derived from an EMBL/GenBank/DDBJ whole genome shotgun (WGS) entry which is preliminary data.</text>
</comment>
<organism evidence="2 3">
    <name type="scientific">Streptomyces daliensis</name>
    <dbReference type="NCBI Taxonomy" id="299421"/>
    <lineage>
        <taxon>Bacteria</taxon>
        <taxon>Bacillati</taxon>
        <taxon>Actinomycetota</taxon>
        <taxon>Actinomycetes</taxon>
        <taxon>Kitasatosporales</taxon>
        <taxon>Streptomycetaceae</taxon>
        <taxon>Streptomyces</taxon>
    </lineage>
</organism>
<keyword evidence="3" id="KW-1185">Reference proteome</keyword>
<dbReference type="EMBL" id="JAGSMN010001648">
    <property type="protein sequence ID" value="MBR7678627.1"/>
    <property type="molecule type" value="Genomic_DNA"/>
</dbReference>
<evidence type="ECO:0000313" key="3">
    <source>
        <dbReference type="Proteomes" id="UP000675554"/>
    </source>
</evidence>
<feature type="region of interest" description="Disordered" evidence="1">
    <location>
        <begin position="103"/>
        <end position="124"/>
    </location>
</feature>
<proteinExistence type="predicted"/>
<sequence>MSSQSQDVVADASVVPLTRPQLAEARRLRAAEMFEQRRPSSEVARAVGMHPESVRRWKRLWEQGGAQALLPQALPPAHALRVHPHTPAHLGRRTSLLEHLGRAQAPGLGQLRPRQRHNGGISNN</sequence>